<feature type="transmembrane region" description="Helical" evidence="6">
    <location>
        <begin position="97"/>
        <end position="120"/>
    </location>
</feature>
<feature type="transmembrane region" description="Helical" evidence="6">
    <location>
        <begin position="223"/>
        <end position="245"/>
    </location>
</feature>
<keyword evidence="3 6" id="KW-0812">Transmembrane</keyword>
<reference evidence="8" key="1">
    <citation type="journal article" date="2023" name="BMC Genomics">
        <title>Chromosome-level genome assemblies of Cutaneotrichosporon spp. (Trichosporonales, Basidiomycota) reveal imbalanced evolution between nucleotide sequences and chromosome synteny.</title>
        <authorList>
            <person name="Kobayashi Y."/>
            <person name="Kayamori A."/>
            <person name="Aoki K."/>
            <person name="Shiwa Y."/>
            <person name="Matsutani M."/>
            <person name="Fujita N."/>
            <person name="Sugita T."/>
            <person name="Iwasaki W."/>
            <person name="Tanaka N."/>
            <person name="Takashima M."/>
        </authorList>
    </citation>
    <scope>NUCLEOTIDE SEQUENCE</scope>
    <source>
        <strain evidence="8">HIS019</strain>
    </source>
</reference>
<keyword evidence="5 6" id="KW-0472">Membrane</keyword>
<keyword evidence="9" id="KW-1185">Reference proteome</keyword>
<dbReference type="GO" id="GO:0022857">
    <property type="term" value="F:transmembrane transporter activity"/>
    <property type="evidence" value="ECO:0007669"/>
    <property type="project" value="InterPro"/>
</dbReference>
<evidence type="ECO:0000313" key="9">
    <source>
        <dbReference type="Proteomes" id="UP001233271"/>
    </source>
</evidence>
<dbReference type="GeneID" id="85492563"/>
<feature type="transmembrane region" description="Helical" evidence="6">
    <location>
        <begin position="327"/>
        <end position="350"/>
    </location>
</feature>
<feature type="transmembrane region" description="Helical" evidence="6">
    <location>
        <begin position="257"/>
        <end position="279"/>
    </location>
</feature>
<sequence length="571" mass="62072">MAPTDTINTVVSDTTASSASTVCDLQIKDEKEDTVPELERPEVPHLTSVKRYTSRTPSLNLARLPSAAEPFGIPPPDLEKATTTASDKAQITQARKWGLLAIFSLAMFIDIWMYSAFFIFTDVISVDLGIPFSQQAWVITSYSVTFAAFLLFWGRVSDLYSAKPVFAWGFTVLGALSLVISFLPDMYSFFVLRAIAGIAGSALIPSSYRLITEVFEEHELGRAFTLFGISGALANVTGVIIAGVIDLIPLHGQGASWRWFFRLVAIIIIPFATIAMFSIPTRRGTDAVSDVPKWKRLDLVGSTLMLGATILLVLGLTLGAAQGFTTPAFLVPFILALVVLFPAFFIWEAYIPEKMALLPPSFWRIPNTILLIAFALQIYGWWGVNFLAHVETYMKIHHESGILSAVRVLPQGVAAFITLLFLTFVPKFVSRPRWTVILGMILAIVGYILFVQAKDYTGSDYWKYVFSGSIIGSAGMAACFTATNVALMTSVDPSVAGVAGALLQVSFQIGSSVSFGAQAGLLTVHEGGLANYKNVHASFYFELAAMAVALIAFTIFYRQPKATGNAVVAAH</sequence>
<protein>
    <recommendedName>
        <fullName evidence="7">Major facilitator superfamily (MFS) profile domain-containing protein</fullName>
    </recommendedName>
</protein>
<dbReference type="InterPro" id="IPR011701">
    <property type="entry name" value="MFS"/>
</dbReference>
<accession>A0AA48I3I7</accession>
<feature type="transmembrane region" description="Helical" evidence="6">
    <location>
        <begin position="465"/>
        <end position="487"/>
    </location>
</feature>
<evidence type="ECO:0000256" key="2">
    <source>
        <dbReference type="ARBA" id="ARBA00022448"/>
    </source>
</evidence>
<feature type="transmembrane region" description="Helical" evidence="6">
    <location>
        <begin position="537"/>
        <end position="557"/>
    </location>
</feature>
<feature type="transmembrane region" description="Helical" evidence="6">
    <location>
        <begin position="494"/>
        <end position="517"/>
    </location>
</feature>
<comment type="subcellular location">
    <subcellularLocation>
        <location evidence="1">Membrane</location>
        <topology evidence="1">Multi-pass membrane protein</topology>
    </subcellularLocation>
</comment>
<dbReference type="AlphaFoldDB" id="A0AA48I3I7"/>
<keyword evidence="4 6" id="KW-1133">Transmembrane helix</keyword>
<gene>
    <name evidence="8" type="ORF">CcaverHIS019_0200540</name>
</gene>
<dbReference type="PANTHER" id="PTHR42718">
    <property type="entry name" value="MAJOR FACILITATOR SUPERFAMILY MULTIDRUG TRANSPORTER MFSC"/>
    <property type="match status" value="1"/>
</dbReference>
<dbReference type="InterPro" id="IPR020846">
    <property type="entry name" value="MFS_dom"/>
</dbReference>
<feature type="transmembrane region" description="Helical" evidence="6">
    <location>
        <begin position="299"/>
        <end position="321"/>
    </location>
</feature>
<dbReference type="GO" id="GO:0016020">
    <property type="term" value="C:membrane"/>
    <property type="evidence" value="ECO:0007669"/>
    <property type="project" value="UniProtKB-SubCell"/>
</dbReference>
<dbReference type="InterPro" id="IPR036259">
    <property type="entry name" value="MFS_trans_sf"/>
</dbReference>
<dbReference type="PROSITE" id="PS50850">
    <property type="entry name" value="MFS"/>
    <property type="match status" value="1"/>
</dbReference>
<name>A0AA48I3I7_9TREE</name>
<keyword evidence="2" id="KW-0813">Transport</keyword>
<evidence type="ECO:0000256" key="4">
    <source>
        <dbReference type="ARBA" id="ARBA00022989"/>
    </source>
</evidence>
<dbReference type="Gene3D" id="1.20.1250.20">
    <property type="entry name" value="MFS general substrate transporter like domains"/>
    <property type="match status" value="2"/>
</dbReference>
<evidence type="ECO:0000313" key="8">
    <source>
        <dbReference type="EMBL" id="BEI88692.1"/>
    </source>
</evidence>
<feature type="transmembrane region" description="Helical" evidence="6">
    <location>
        <begin position="165"/>
        <end position="184"/>
    </location>
</feature>
<dbReference type="RefSeq" id="XP_060453958.1">
    <property type="nucleotide sequence ID" value="XM_060597024.1"/>
</dbReference>
<feature type="domain" description="Major facilitator superfamily (MFS) profile" evidence="7">
    <location>
        <begin position="99"/>
        <end position="561"/>
    </location>
</feature>
<proteinExistence type="predicted"/>
<dbReference type="SUPFAM" id="SSF103473">
    <property type="entry name" value="MFS general substrate transporter"/>
    <property type="match status" value="1"/>
</dbReference>
<dbReference type="Proteomes" id="UP001233271">
    <property type="component" value="Chromosome 2"/>
</dbReference>
<dbReference type="KEGG" id="ccac:CcaHIS019_0200540"/>
<feature type="transmembrane region" description="Helical" evidence="6">
    <location>
        <begin position="434"/>
        <end position="453"/>
    </location>
</feature>
<evidence type="ECO:0000259" key="7">
    <source>
        <dbReference type="PROSITE" id="PS50850"/>
    </source>
</evidence>
<dbReference type="EMBL" id="AP028213">
    <property type="protein sequence ID" value="BEI88692.1"/>
    <property type="molecule type" value="Genomic_DNA"/>
</dbReference>
<evidence type="ECO:0000256" key="5">
    <source>
        <dbReference type="ARBA" id="ARBA00023136"/>
    </source>
</evidence>
<organism evidence="8 9">
    <name type="scientific">Cutaneotrichosporon cavernicola</name>
    <dbReference type="NCBI Taxonomy" id="279322"/>
    <lineage>
        <taxon>Eukaryota</taxon>
        <taxon>Fungi</taxon>
        <taxon>Dikarya</taxon>
        <taxon>Basidiomycota</taxon>
        <taxon>Agaricomycotina</taxon>
        <taxon>Tremellomycetes</taxon>
        <taxon>Trichosporonales</taxon>
        <taxon>Trichosporonaceae</taxon>
        <taxon>Cutaneotrichosporon</taxon>
    </lineage>
</organism>
<dbReference type="PANTHER" id="PTHR42718:SF9">
    <property type="entry name" value="MAJOR FACILITATOR SUPERFAMILY MULTIDRUG TRANSPORTER MFSC"/>
    <property type="match status" value="1"/>
</dbReference>
<feature type="transmembrane region" description="Helical" evidence="6">
    <location>
        <begin position="190"/>
        <end position="211"/>
    </location>
</feature>
<evidence type="ECO:0000256" key="6">
    <source>
        <dbReference type="SAM" id="Phobius"/>
    </source>
</evidence>
<evidence type="ECO:0000256" key="1">
    <source>
        <dbReference type="ARBA" id="ARBA00004141"/>
    </source>
</evidence>
<feature type="transmembrane region" description="Helical" evidence="6">
    <location>
        <begin position="132"/>
        <end position="153"/>
    </location>
</feature>
<feature type="transmembrane region" description="Helical" evidence="6">
    <location>
        <begin position="402"/>
        <end position="422"/>
    </location>
</feature>
<feature type="transmembrane region" description="Helical" evidence="6">
    <location>
        <begin position="362"/>
        <end position="382"/>
    </location>
</feature>
<dbReference type="Pfam" id="PF07690">
    <property type="entry name" value="MFS_1"/>
    <property type="match status" value="1"/>
</dbReference>
<evidence type="ECO:0000256" key="3">
    <source>
        <dbReference type="ARBA" id="ARBA00022692"/>
    </source>
</evidence>